<keyword evidence="2" id="KW-1185">Reference proteome</keyword>
<sequence length="275" mass="31841">MPCTFSVATWRPSCVRARSLRSDRAWLELSRYIATDPCACSVAMSFLRFLGEPILPFRNVFGKRVLKEKSRAHFIALPVAKSRSKVFNYLKNCGVCLGVSHKRSGGWDIVLIKRRRILVFQRSQISANTTRQAIITRDHNRAKRNLIPNLRISVYNKVLAWVRELSARFLVLKTLRRLNLIESHLEISKTESCLIALSAKFAVKKSSLCLSPSTPYIFATRSVYAFSLMSISRCSIKMEIFHFRDLRNYLPKLRIYPRKFDIYLSLRTKRKPSYG</sequence>
<dbReference type="EMBL" id="JADBGQ010000009">
    <property type="protein sequence ID" value="KAG5378333.1"/>
    <property type="molecule type" value="Genomic_DNA"/>
</dbReference>
<organism evidence="1 2">
    <name type="scientific">Brassica rapa subsp. trilocularis</name>
    <dbReference type="NCBI Taxonomy" id="1813537"/>
    <lineage>
        <taxon>Eukaryota</taxon>
        <taxon>Viridiplantae</taxon>
        <taxon>Streptophyta</taxon>
        <taxon>Embryophyta</taxon>
        <taxon>Tracheophyta</taxon>
        <taxon>Spermatophyta</taxon>
        <taxon>Magnoliopsida</taxon>
        <taxon>eudicotyledons</taxon>
        <taxon>Gunneridae</taxon>
        <taxon>Pentapetalae</taxon>
        <taxon>rosids</taxon>
        <taxon>malvids</taxon>
        <taxon>Brassicales</taxon>
        <taxon>Brassicaceae</taxon>
        <taxon>Brassiceae</taxon>
        <taxon>Brassica</taxon>
    </lineage>
</organism>
<gene>
    <name evidence="1" type="primary">A07g503120.1_BraROA</name>
    <name evidence="1" type="ORF">IGI04_026175</name>
</gene>
<reference evidence="1 2" key="1">
    <citation type="submission" date="2021-03" db="EMBL/GenBank/DDBJ databases">
        <authorList>
            <person name="King G.J."/>
            <person name="Bancroft I."/>
            <person name="Baten A."/>
            <person name="Bloomfield J."/>
            <person name="Borpatragohain P."/>
            <person name="He Z."/>
            <person name="Irish N."/>
            <person name="Irwin J."/>
            <person name="Liu K."/>
            <person name="Mauleon R.P."/>
            <person name="Moore J."/>
            <person name="Morris R."/>
            <person name="Ostergaard L."/>
            <person name="Wang B."/>
            <person name="Wells R."/>
        </authorList>
    </citation>
    <scope>NUCLEOTIDE SEQUENCE [LARGE SCALE GENOMIC DNA]</scope>
    <source>
        <strain evidence="1">R-o-18</strain>
        <tissue evidence="1">Leaf</tissue>
    </source>
</reference>
<comment type="caution">
    <text evidence="1">The sequence shown here is derived from an EMBL/GenBank/DDBJ whole genome shotgun (WGS) entry which is preliminary data.</text>
</comment>
<evidence type="ECO:0000313" key="2">
    <source>
        <dbReference type="Proteomes" id="UP000823674"/>
    </source>
</evidence>
<accession>A0ABQ7KVI9</accession>
<name>A0ABQ7KVI9_BRACM</name>
<protein>
    <submittedName>
        <fullName evidence="1">Uncharacterized protein</fullName>
    </submittedName>
</protein>
<dbReference type="Proteomes" id="UP000823674">
    <property type="component" value="Chromosome A07"/>
</dbReference>
<proteinExistence type="predicted"/>
<evidence type="ECO:0000313" key="1">
    <source>
        <dbReference type="EMBL" id="KAG5378333.1"/>
    </source>
</evidence>